<reference evidence="1" key="1">
    <citation type="journal article" date="2024" name="Gigascience">
        <title>Chromosome-level genome of the poultry shaft louse Menopon gallinae provides insight into the host-switching and adaptive evolution of parasitic lice.</title>
        <authorList>
            <person name="Xu Y."/>
            <person name="Ma L."/>
            <person name="Liu S."/>
            <person name="Liang Y."/>
            <person name="Liu Q."/>
            <person name="He Z."/>
            <person name="Tian L."/>
            <person name="Duan Y."/>
            <person name="Cai W."/>
            <person name="Li H."/>
            <person name="Song F."/>
        </authorList>
    </citation>
    <scope>NUCLEOTIDE SEQUENCE</scope>
    <source>
        <strain evidence="1">Cailab_2023a</strain>
    </source>
</reference>
<name>A0AAW2ICW7_9NEOP</name>
<proteinExistence type="predicted"/>
<dbReference type="AlphaFoldDB" id="A0AAW2ICW7"/>
<protein>
    <submittedName>
        <fullName evidence="1">Uncharacterized protein</fullName>
    </submittedName>
</protein>
<evidence type="ECO:0000313" key="1">
    <source>
        <dbReference type="EMBL" id="KAL0280115.1"/>
    </source>
</evidence>
<organism evidence="1">
    <name type="scientific">Menopon gallinae</name>
    <name type="common">poultry shaft louse</name>
    <dbReference type="NCBI Taxonomy" id="328185"/>
    <lineage>
        <taxon>Eukaryota</taxon>
        <taxon>Metazoa</taxon>
        <taxon>Ecdysozoa</taxon>
        <taxon>Arthropoda</taxon>
        <taxon>Hexapoda</taxon>
        <taxon>Insecta</taxon>
        <taxon>Pterygota</taxon>
        <taxon>Neoptera</taxon>
        <taxon>Paraneoptera</taxon>
        <taxon>Psocodea</taxon>
        <taxon>Troctomorpha</taxon>
        <taxon>Phthiraptera</taxon>
        <taxon>Amblycera</taxon>
        <taxon>Menoponidae</taxon>
        <taxon>Menopon</taxon>
    </lineage>
</organism>
<dbReference type="EMBL" id="JARGDH010000001">
    <property type="protein sequence ID" value="KAL0280115.1"/>
    <property type="molecule type" value="Genomic_DNA"/>
</dbReference>
<comment type="caution">
    <text evidence="1">The sequence shown here is derived from an EMBL/GenBank/DDBJ whole genome shotgun (WGS) entry which is preliminary data.</text>
</comment>
<gene>
    <name evidence="1" type="ORF">PYX00_001505</name>
</gene>
<sequence>MVNDTFFAGQSLRVRYRSVPNWEEPLSPLPFAILKFLTEMTSSGRYKLLKIFMRRSLGMMGKCRRCTLIKKRGCANSGPWAVHYDFIPSYLLFQIVVI</sequence>
<accession>A0AAW2ICW7</accession>